<sequence length="379" mass="42358">MPVDVPFVVDIDTDIPPQLIELCSQVLTFPSTHSCEVVQVQGGITNLLFRVTPEGLDPVLVRIFGKAGDLACDRQSENAIFLELAASGFGPALWGLFGNGRIEGWLVGRRPMEAVEMLQTEPVDFVGKTAVRLAEMHRLSPDAAGDSSLPRVWEQLAEWIVHAGMVRFPPGSEKAALLEDLHLQEIFAEARNLEATIPSSRNEQGQQLIDSSSGVLARAREVLYEVAFCHNDLLSGNMMYSQEKDDLVFIDFEYASYNCVGFDIANHFNAVPESCLILDNTFDAKQYYPSRKVRHHWLRSYLAARGVDGVDQDFLDACSQVILEFSLLAEIRWVIWAVLNAGHAAVDFDYLNYAKLRYCDGFLVYKEWWASGRFARSGG</sequence>
<evidence type="ECO:0000256" key="1">
    <source>
        <dbReference type="ARBA" id="ARBA00037883"/>
    </source>
</evidence>
<dbReference type="GO" id="GO:0006646">
    <property type="term" value="P:phosphatidylethanolamine biosynthetic process"/>
    <property type="evidence" value="ECO:0007669"/>
    <property type="project" value="TreeGrafter"/>
</dbReference>
<protein>
    <recommendedName>
        <fullName evidence="3">ethanolamine kinase</fullName>
        <ecNumber evidence="3">2.7.1.82</ecNumber>
    </recommendedName>
</protein>
<name>A0A7S1F289_NOCSC</name>
<dbReference type="PANTHER" id="PTHR22603">
    <property type="entry name" value="CHOLINE/ETHANOALAMINE KINASE"/>
    <property type="match status" value="1"/>
</dbReference>
<dbReference type="GO" id="GO:0004305">
    <property type="term" value="F:ethanolamine kinase activity"/>
    <property type="evidence" value="ECO:0007669"/>
    <property type="project" value="UniProtKB-EC"/>
</dbReference>
<organism evidence="4">
    <name type="scientific">Noctiluca scintillans</name>
    <name type="common">Sea sparkle</name>
    <name type="synonym">Red tide dinoflagellate</name>
    <dbReference type="NCBI Taxonomy" id="2966"/>
    <lineage>
        <taxon>Eukaryota</taxon>
        <taxon>Sar</taxon>
        <taxon>Alveolata</taxon>
        <taxon>Dinophyceae</taxon>
        <taxon>Noctilucales</taxon>
        <taxon>Noctilucaceae</taxon>
        <taxon>Noctiluca</taxon>
    </lineage>
</organism>
<reference evidence="4" key="1">
    <citation type="submission" date="2021-01" db="EMBL/GenBank/DDBJ databases">
        <authorList>
            <person name="Corre E."/>
            <person name="Pelletier E."/>
            <person name="Niang G."/>
            <person name="Scheremetjew M."/>
            <person name="Finn R."/>
            <person name="Kale V."/>
            <person name="Holt S."/>
            <person name="Cochrane G."/>
            <person name="Meng A."/>
            <person name="Brown T."/>
            <person name="Cohen L."/>
        </authorList>
    </citation>
    <scope>NUCLEOTIDE SEQUENCE</scope>
</reference>
<accession>A0A7S1F289</accession>
<evidence type="ECO:0000256" key="3">
    <source>
        <dbReference type="ARBA" id="ARBA00038874"/>
    </source>
</evidence>
<dbReference type="SUPFAM" id="SSF56112">
    <property type="entry name" value="Protein kinase-like (PK-like)"/>
    <property type="match status" value="1"/>
</dbReference>
<evidence type="ECO:0000256" key="2">
    <source>
        <dbReference type="ARBA" id="ARBA00038211"/>
    </source>
</evidence>
<dbReference type="Gene3D" id="3.90.1200.10">
    <property type="match status" value="1"/>
</dbReference>
<dbReference type="AlphaFoldDB" id="A0A7S1F289"/>
<dbReference type="Gene3D" id="3.30.200.20">
    <property type="entry name" value="Phosphorylase Kinase, domain 1"/>
    <property type="match status" value="1"/>
</dbReference>
<proteinExistence type="inferred from homology"/>
<dbReference type="EMBL" id="HBFQ01019757">
    <property type="protein sequence ID" value="CAD8839524.1"/>
    <property type="molecule type" value="Transcribed_RNA"/>
</dbReference>
<dbReference type="InterPro" id="IPR011009">
    <property type="entry name" value="Kinase-like_dom_sf"/>
</dbReference>
<gene>
    <name evidence="4" type="ORF">NSCI0253_LOCUS13872</name>
</gene>
<comment type="pathway">
    <text evidence="1">Phospholipid metabolism; phosphatidylethanolamine biosynthesis; phosphatidylethanolamine from ethanolamine: step 1/3.</text>
</comment>
<dbReference type="Pfam" id="PF01633">
    <property type="entry name" value="Choline_kinase"/>
    <property type="match status" value="1"/>
</dbReference>
<dbReference type="EC" id="2.7.1.82" evidence="3"/>
<comment type="similarity">
    <text evidence="2">Belongs to the choline/ethanolamine kinase family.</text>
</comment>
<evidence type="ECO:0000313" key="4">
    <source>
        <dbReference type="EMBL" id="CAD8839524.1"/>
    </source>
</evidence>
<dbReference type="PANTHER" id="PTHR22603:SF66">
    <property type="entry name" value="ETHANOLAMINE KINASE"/>
    <property type="match status" value="1"/>
</dbReference>
<dbReference type="GO" id="GO:0005737">
    <property type="term" value="C:cytoplasm"/>
    <property type="evidence" value="ECO:0007669"/>
    <property type="project" value="TreeGrafter"/>
</dbReference>